<keyword evidence="2" id="KW-1185">Reference proteome</keyword>
<dbReference type="OrthoDB" id="401557at2"/>
<reference evidence="1 2" key="1">
    <citation type="journal article" date="2011" name="J. Bacteriol.">
        <title>Complete genome sequence of Mycoplasma haemofelis, a hemotropic mycoplasma.</title>
        <authorList>
            <person name="Barker E.N."/>
            <person name="Helps C.R."/>
            <person name="Peters I.R."/>
            <person name="Darby A.C."/>
            <person name="Radford A.D."/>
            <person name="Tasker S."/>
        </authorList>
    </citation>
    <scope>NUCLEOTIDE SEQUENCE [LARGE SCALE GENOMIC DNA]</scope>
    <source>
        <strain evidence="1 2">Langford 1</strain>
    </source>
</reference>
<dbReference type="EMBL" id="FR773153">
    <property type="protein sequence ID" value="CBY93080.1"/>
    <property type="molecule type" value="Genomic_DNA"/>
</dbReference>
<protein>
    <submittedName>
        <fullName evidence="1">Uncharacterized protein</fullName>
    </submittedName>
</protein>
<organism evidence="1 2">
    <name type="scientific">Mycoplasma haemofelis (strain Langford 1)</name>
    <name type="common">Haemobartonella felis</name>
    <dbReference type="NCBI Taxonomy" id="941640"/>
    <lineage>
        <taxon>Bacteria</taxon>
        <taxon>Bacillati</taxon>
        <taxon>Mycoplasmatota</taxon>
        <taxon>Mollicutes</taxon>
        <taxon>Mycoplasmataceae</taxon>
        <taxon>Mycoplasma</taxon>
    </lineage>
</organism>
<accession>E8ZIV9</accession>
<name>E8ZIV9_MYCHL</name>
<dbReference type="Proteomes" id="UP000008637">
    <property type="component" value="Chromosome"/>
</dbReference>
<sequence length="291" mass="33155">MKALPTAAFMGLSAAGLGGLYKFHNLKPKTLREYLEWQGLRLLSESEENYWNAVLEENKDLIRNLGLDTSGTDAVKSWCKKNIDSESYDDLKNNASLLCVDNPKTVKGRLIQIDGSTNKLIQSGGEEGNQYKVAYVFRKHIDGFHALIGYQPEMDDKGKEIEDLEKAKDAFKKWCTESLDKSIDETLVQSVKTFCTPKGFSSIEELINRNGEKSLLLTEDSNSEQLKSKYDAIKEKDSWKSESSTGNQQDLKDWCTQNKDKKFHDKDVFSEIYPKFRFRCLKEDSSTSSKH</sequence>
<dbReference type="KEGG" id="mha:HF1_10720"/>
<gene>
    <name evidence="1" type="ORF">HF1_10720</name>
</gene>
<dbReference type="HOGENOM" id="CLU_087907_0_0_14"/>
<evidence type="ECO:0000313" key="1">
    <source>
        <dbReference type="EMBL" id="CBY93080.1"/>
    </source>
</evidence>
<evidence type="ECO:0000313" key="2">
    <source>
        <dbReference type="Proteomes" id="UP000008637"/>
    </source>
</evidence>
<dbReference type="AlphaFoldDB" id="E8ZIV9"/>
<proteinExistence type="predicted"/>